<reference evidence="1 2" key="1">
    <citation type="submission" date="2020-04" db="EMBL/GenBank/DDBJ databases">
        <title>Usitatibacter rugosus gen. nov., sp. nov. and Usitatibacter palustris sp. nov., novel members of Usitatibacteraceae fam. nov. within the order Nitrosomonadales isolated from soil.</title>
        <authorList>
            <person name="Huber K.J."/>
            <person name="Neumann-Schaal M."/>
            <person name="Geppert A."/>
            <person name="Luckner M."/>
            <person name="Wanner G."/>
            <person name="Overmann J."/>
        </authorList>
    </citation>
    <scope>NUCLEOTIDE SEQUENCE [LARGE SCALE GENOMIC DNA]</scope>
    <source>
        <strain evidence="1 2">0125_3</strain>
    </source>
</reference>
<name>A0A6M4H270_9PROT</name>
<evidence type="ECO:0008006" key="3">
    <source>
        <dbReference type="Google" id="ProtNLM"/>
    </source>
</evidence>
<protein>
    <recommendedName>
        <fullName evidence="3">Glycosyl transferase family 1</fullName>
    </recommendedName>
</protein>
<keyword evidence="2" id="KW-1185">Reference proteome</keyword>
<dbReference type="AlphaFoldDB" id="A0A6M4H270"/>
<sequence length="299" mass="34033">MKFNLAYFGPEPLFHLRRDFLLATKYGLESLGHDVVLSGLQLDTSRFNLVVGAYFLAPPAMAKIAESGIDFAHVNTEVIAGDLLNFNPSKVDFMGSYLPSMKAGRFVWDVIQDNIAEHRRYGTHAHFMRWGWHPKLEDIEHRPEKDLDFYFFGMMSARRKEIMDTLTKRKFNGMWDASCPYYLRNDRIARARVNLNVVQDDKYTHVNSFRICYLANNRVAILSEAESDPANYLEVAKVVHGKEKLGDALAELLAGNAWQAQGDKAYELFRKVPMTQCLEELLEQSFGTQPALSVAGAAR</sequence>
<organism evidence="1 2">
    <name type="scientific">Usitatibacter rugosus</name>
    <dbReference type="NCBI Taxonomy" id="2732067"/>
    <lineage>
        <taxon>Bacteria</taxon>
        <taxon>Pseudomonadati</taxon>
        <taxon>Pseudomonadota</taxon>
        <taxon>Betaproteobacteria</taxon>
        <taxon>Nitrosomonadales</taxon>
        <taxon>Usitatibacteraceae</taxon>
        <taxon>Usitatibacter</taxon>
    </lineage>
</organism>
<accession>A0A6M4H270</accession>
<evidence type="ECO:0000313" key="2">
    <source>
        <dbReference type="Proteomes" id="UP000501534"/>
    </source>
</evidence>
<dbReference type="KEGG" id="uru:DSM104443_03776"/>
<evidence type="ECO:0000313" key="1">
    <source>
        <dbReference type="EMBL" id="QJR12684.1"/>
    </source>
</evidence>
<dbReference type="EMBL" id="CP053069">
    <property type="protein sequence ID" value="QJR12684.1"/>
    <property type="molecule type" value="Genomic_DNA"/>
</dbReference>
<dbReference type="RefSeq" id="WP_171095098.1">
    <property type="nucleotide sequence ID" value="NZ_CP053069.1"/>
</dbReference>
<gene>
    <name evidence="1" type="ORF">DSM104443_03776</name>
</gene>
<dbReference type="Proteomes" id="UP000501534">
    <property type="component" value="Chromosome"/>
</dbReference>
<proteinExistence type="predicted"/>